<dbReference type="EMBL" id="KL142393">
    <property type="protein sequence ID" value="KDR71323.1"/>
    <property type="molecule type" value="Genomic_DNA"/>
</dbReference>
<proteinExistence type="predicted"/>
<protein>
    <recommendedName>
        <fullName evidence="3">F-box domain-containing protein</fullName>
    </recommendedName>
</protein>
<dbReference type="Proteomes" id="UP000027222">
    <property type="component" value="Unassembled WGS sequence"/>
</dbReference>
<accession>A0A067SX23</accession>
<evidence type="ECO:0008006" key="3">
    <source>
        <dbReference type="Google" id="ProtNLM"/>
    </source>
</evidence>
<reference evidence="2" key="1">
    <citation type="journal article" date="2014" name="Proc. Natl. Acad. Sci. U.S.A.">
        <title>Extensive sampling of basidiomycete genomes demonstrates inadequacy of the white-rot/brown-rot paradigm for wood decay fungi.</title>
        <authorList>
            <person name="Riley R."/>
            <person name="Salamov A.A."/>
            <person name="Brown D.W."/>
            <person name="Nagy L.G."/>
            <person name="Floudas D."/>
            <person name="Held B.W."/>
            <person name="Levasseur A."/>
            <person name="Lombard V."/>
            <person name="Morin E."/>
            <person name="Otillar R."/>
            <person name="Lindquist E.A."/>
            <person name="Sun H."/>
            <person name="LaButti K.M."/>
            <person name="Schmutz J."/>
            <person name="Jabbour D."/>
            <person name="Luo H."/>
            <person name="Baker S.E."/>
            <person name="Pisabarro A.G."/>
            <person name="Walton J.D."/>
            <person name="Blanchette R.A."/>
            <person name="Henrissat B."/>
            <person name="Martin F."/>
            <person name="Cullen D."/>
            <person name="Hibbett D.S."/>
            <person name="Grigoriev I.V."/>
        </authorList>
    </citation>
    <scope>NUCLEOTIDE SEQUENCE [LARGE SCALE GENOMIC DNA]</scope>
    <source>
        <strain evidence="2">CBS 339.88</strain>
    </source>
</reference>
<dbReference type="HOGENOM" id="CLU_614004_0_0_1"/>
<name>A0A067SX23_GALM3</name>
<evidence type="ECO:0000313" key="2">
    <source>
        <dbReference type="Proteomes" id="UP000027222"/>
    </source>
</evidence>
<dbReference type="SUPFAM" id="SSF52047">
    <property type="entry name" value="RNI-like"/>
    <property type="match status" value="1"/>
</dbReference>
<keyword evidence="2" id="KW-1185">Reference proteome</keyword>
<gene>
    <name evidence="1" type="ORF">GALMADRAFT_213994</name>
</gene>
<sequence>MPSGFPEAFHTRDNKQLQKSNTFRNSGQSMNLVHQGLEGKEARDALEACTLVSHSFSAISRKYLLSAVVISESVPSQSGKRPRRSYSAKALHRRLKALSALIESKSDFKHLIRKIHVKLGTQAILFRGASGLYLVLGALASHAKNLETLWISGNKMLPIPISWPDSRRSISQPLNNLLRSVKFRQLRIANLSHLPTDLFMTCPSVQNLHLVSTGFWQAENVSPQSIFRSASVCTVVKELELQLCTNHFSENLSQLNIDLSGLQRLRAQIEGHRDVVGARDLIEKAQLSLKSLELMLLAPNPVVTHVQPLANSIDISRLQKLVDLQLNIDIEIAGAMPSMEDIFGLLTHTSCPSQLQSIEVNLNATVAVHGVYFCFWNCDPAWTDLDPAKLRKKHPLLQSVSVKFYLRVNFEPYDPEPLSESILKWIRCQLINVILPGGPTFQSVLPAGLNVVVVIC</sequence>
<organism evidence="1 2">
    <name type="scientific">Galerina marginata (strain CBS 339.88)</name>
    <dbReference type="NCBI Taxonomy" id="685588"/>
    <lineage>
        <taxon>Eukaryota</taxon>
        <taxon>Fungi</taxon>
        <taxon>Dikarya</taxon>
        <taxon>Basidiomycota</taxon>
        <taxon>Agaricomycotina</taxon>
        <taxon>Agaricomycetes</taxon>
        <taxon>Agaricomycetidae</taxon>
        <taxon>Agaricales</taxon>
        <taxon>Agaricineae</taxon>
        <taxon>Strophariaceae</taxon>
        <taxon>Galerina</taxon>
    </lineage>
</organism>
<dbReference type="AlphaFoldDB" id="A0A067SX23"/>
<evidence type="ECO:0000313" key="1">
    <source>
        <dbReference type="EMBL" id="KDR71323.1"/>
    </source>
</evidence>
<dbReference type="OrthoDB" id="2745898at2759"/>